<proteinExistence type="predicted"/>
<dbReference type="PANTHER" id="PTHR43682">
    <property type="entry name" value="LACTATE UTILIZATION PROTEIN C"/>
    <property type="match status" value="1"/>
</dbReference>
<comment type="caution">
    <text evidence="2">The sequence shown here is derived from an EMBL/GenBank/DDBJ whole genome shotgun (WGS) entry which is preliminary data.</text>
</comment>
<protein>
    <submittedName>
        <fullName evidence="2">LUD domain-containing protein</fullName>
    </submittedName>
</protein>
<dbReference type="Gene3D" id="3.40.50.10420">
    <property type="entry name" value="NagB/RpiA/CoA transferase-like"/>
    <property type="match status" value="1"/>
</dbReference>
<feature type="domain" description="LUD" evidence="1">
    <location>
        <begin position="110"/>
        <end position="207"/>
    </location>
</feature>
<accession>A0A9X4RFI6</accession>
<evidence type="ECO:0000259" key="1">
    <source>
        <dbReference type="Pfam" id="PF02589"/>
    </source>
</evidence>
<organism evidence="2 3">
    <name type="scientific">Speluncibacter jeojiensis</name>
    <dbReference type="NCBI Taxonomy" id="2710754"/>
    <lineage>
        <taxon>Bacteria</taxon>
        <taxon>Bacillati</taxon>
        <taxon>Actinomycetota</taxon>
        <taxon>Actinomycetes</taxon>
        <taxon>Mycobacteriales</taxon>
        <taxon>Speluncibacteraceae</taxon>
        <taxon>Speluncibacter</taxon>
    </lineage>
</organism>
<dbReference type="PANTHER" id="PTHR43682:SF1">
    <property type="entry name" value="LACTATE UTILIZATION PROTEIN C"/>
    <property type="match status" value="1"/>
</dbReference>
<dbReference type="EMBL" id="JANRHA010000016">
    <property type="protein sequence ID" value="MDG3016699.1"/>
    <property type="molecule type" value="Genomic_DNA"/>
</dbReference>
<dbReference type="SUPFAM" id="SSF100950">
    <property type="entry name" value="NagB/RpiA/CoA transferase-like"/>
    <property type="match status" value="1"/>
</dbReference>
<evidence type="ECO:0000313" key="3">
    <source>
        <dbReference type="Proteomes" id="UP001152755"/>
    </source>
</evidence>
<sequence length="209" mass="21179">MSGRDVVLGRVRAALSGVDPAPVVGARDYDLPPDAAGEPSTIDLFVERLGGYDATVHRASAGDIAVTVAAALTARGLRRVIVPEGLDDSCLPTAGFEWIRDDPPLSTDAIAAADGVVTAAAVGVADSGTLVLDGGAGQGRRVLSLLPDAMLVIIPADRVVAALPSAIAHLDPTRPMTFVSGPSATVDIELVRVGGVHGPRALDVVVLEG</sequence>
<dbReference type="InterPro" id="IPR003741">
    <property type="entry name" value="LUD_dom"/>
</dbReference>
<gene>
    <name evidence="2" type="ORF">NVS88_19290</name>
</gene>
<evidence type="ECO:0000313" key="2">
    <source>
        <dbReference type="EMBL" id="MDG3016699.1"/>
    </source>
</evidence>
<dbReference type="InterPro" id="IPR037171">
    <property type="entry name" value="NagB/RpiA_transferase-like"/>
</dbReference>
<dbReference type="InterPro" id="IPR024185">
    <property type="entry name" value="FTHF_cligase-like_sf"/>
</dbReference>
<dbReference type="Pfam" id="PF02589">
    <property type="entry name" value="LUD_dom"/>
    <property type="match status" value="1"/>
</dbReference>
<dbReference type="Proteomes" id="UP001152755">
    <property type="component" value="Unassembled WGS sequence"/>
</dbReference>
<reference evidence="2" key="1">
    <citation type="submission" date="2022-08" db="EMBL/GenBank/DDBJ databases">
        <title>Genome analysis of Corynebacteriales strain.</title>
        <authorList>
            <person name="Lee S.D."/>
        </authorList>
    </citation>
    <scope>NUCLEOTIDE SEQUENCE</scope>
    <source>
        <strain evidence="2">D3-21</strain>
    </source>
</reference>
<dbReference type="AlphaFoldDB" id="A0A9X4RFI6"/>
<name>A0A9X4RFI6_9ACTN</name>
<keyword evidence="3" id="KW-1185">Reference proteome</keyword>
<dbReference type="RefSeq" id="WP_332520636.1">
    <property type="nucleotide sequence ID" value="NZ_JANRHA010000016.1"/>
</dbReference>